<comment type="caution">
    <text evidence="2">The sequence shown here is derived from an EMBL/GenBank/DDBJ whole genome shotgun (WGS) entry which is preliminary data.</text>
</comment>
<protein>
    <submittedName>
        <fullName evidence="2">Uncharacterized protein</fullName>
    </submittedName>
</protein>
<proteinExistence type="predicted"/>
<feature type="transmembrane region" description="Helical" evidence="1">
    <location>
        <begin position="118"/>
        <end position="137"/>
    </location>
</feature>
<evidence type="ECO:0000256" key="1">
    <source>
        <dbReference type="SAM" id="Phobius"/>
    </source>
</evidence>
<gene>
    <name evidence="2" type="ORF">D2E24_0820</name>
</gene>
<dbReference type="OrthoDB" id="2599257at2"/>
<dbReference type="Proteomes" id="UP000287470">
    <property type="component" value="Unassembled WGS sequence"/>
</dbReference>
<evidence type="ECO:0000313" key="3">
    <source>
        <dbReference type="Proteomes" id="UP000287470"/>
    </source>
</evidence>
<name>A0A430FUU3_9BIFI</name>
<accession>A0A430FUU3</accession>
<evidence type="ECO:0000313" key="2">
    <source>
        <dbReference type="EMBL" id="RSX57227.1"/>
    </source>
</evidence>
<keyword evidence="3" id="KW-1185">Reference proteome</keyword>
<keyword evidence="1" id="KW-0472">Membrane</keyword>
<dbReference type="AlphaFoldDB" id="A0A430FUU3"/>
<sequence>MERQTAGPTPDFVGYEYTSVKVGDALRSMVADAYHNFGWTPTDGSRRGVLEFRRDRNLLNRAELTRLQRQFDAHLRELETLNRAPARKSSIVGWSVGLAGCVFLGGATFAYLGGLMMLMVILAVPGFLCWFGAHPIAKWVRRIVAERSEPAIDHLYDVNYDVCRRANSLLLRDGGISVAAGGTSGRDAGNGTSE</sequence>
<dbReference type="RefSeq" id="WP_125968083.1">
    <property type="nucleotide sequence ID" value="NZ_QXGK01000006.1"/>
</dbReference>
<keyword evidence="1" id="KW-1133">Transmembrane helix</keyword>
<keyword evidence="1" id="KW-0812">Transmembrane</keyword>
<dbReference type="EMBL" id="QXGK01000006">
    <property type="protein sequence ID" value="RSX57227.1"/>
    <property type="molecule type" value="Genomic_DNA"/>
</dbReference>
<reference evidence="2 3" key="1">
    <citation type="submission" date="2018-09" db="EMBL/GenBank/DDBJ databases">
        <title>Characterization of the phylogenetic diversity of five novel species belonging to the genus Bifidobacterium.</title>
        <authorList>
            <person name="Lugli G.A."/>
            <person name="Duranti S."/>
            <person name="Milani C."/>
        </authorList>
    </citation>
    <scope>NUCLEOTIDE SEQUENCE [LARGE SCALE GENOMIC DNA]</scope>
    <source>
        <strain evidence="2 3">2033B</strain>
    </source>
</reference>
<organism evidence="2 3">
    <name type="scientific">Bifidobacterium samirii</name>
    <dbReference type="NCBI Taxonomy" id="2306974"/>
    <lineage>
        <taxon>Bacteria</taxon>
        <taxon>Bacillati</taxon>
        <taxon>Actinomycetota</taxon>
        <taxon>Actinomycetes</taxon>
        <taxon>Bifidobacteriales</taxon>
        <taxon>Bifidobacteriaceae</taxon>
        <taxon>Bifidobacterium</taxon>
    </lineage>
</organism>
<feature type="transmembrane region" description="Helical" evidence="1">
    <location>
        <begin position="91"/>
        <end position="112"/>
    </location>
</feature>